<reference evidence="3 4" key="1">
    <citation type="submission" date="2024-01" db="EMBL/GenBank/DDBJ databases">
        <title>The genomes of 5 underutilized Papilionoideae crops provide insights into root nodulation and disease resistanc.</title>
        <authorList>
            <person name="Jiang F."/>
        </authorList>
    </citation>
    <scope>NUCLEOTIDE SEQUENCE [LARGE SCALE GENOMIC DNA]</scope>
    <source>
        <strain evidence="3">LVBAO_FW01</strain>
        <tissue evidence="3">Leaves</tissue>
    </source>
</reference>
<dbReference type="InterPro" id="IPR002452">
    <property type="entry name" value="Alpha_tubulin"/>
</dbReference>
<evidence type="ECO:0000256" key="2">
    <source>
        <dbReference type="ARBA" id="ARBA00023134"/>
    </source>
</evidence>
<dbReference type="GO" id="GO:0007017">
    <property type="term" value="P:microtubule-based process"/>
    <property type="evidence" value="ECO:0007669"/>
    <property type="project" value="InterPro"/>
</dbReference>
<protein>
    <submittedName>
        <fullName evidence="3">Uncharacterized protein</fullName>
    </submittedName>
</protein>
<dbReference type="EMBL" id="JAYMYQ010000005">
    <property type="protein sequence ID" value="KAK7328102.1"/>
    <property type="molecule type" value="Genomic_DNA"/>
</dbReference>
<dbReference type="AlphaFoldDB" id="A0AAN9L4Q7"/>
<keyword evidence="4" id="KW-1185">Reference proteome</keyword>
<dbReference type="InterPro" id="IPR008280">
    <property type="entry name" value="Tub_FtsZ_C"/>
</dbReference>
<dbReference type="Gene3D" id="3.40.50.1440">
    <property type="entry name" value="Tubulin/FtsZ, GTPase domain"/>
    <property type="match status" value="1"/>
</dbReference>
<dbReference type="SUPFAM" id="SSF55307">
    <property type="entry name" value="Tubulin C-terminal domain-like"/>
    <property type="match status" value="1"/>
</dbReference>
<sequence length="71" mass="7863">MLSSFVHVISAEKVYHEQFFVAEITDCAFEPSSMASSPLFLGSVPTIKMKRTTQFVDWFPTGLKCGIGTKS</sequence>
<dbReference type="GO" id="GO:0005200">
    <property type="term" value="F:structural constituent of cytoskeleton"/>
    <property type="evidence" value="ECO:0007669"/>
    <property type="project" value="InterPro"/>
</dbReference>
<dbReference type="InterPro" id="IPR036525">
    <property type="entry name" value="Tubulin/FtsZ_GTPase_sf"/>
</dbReference>
<keyword evidence="1" id="KW-0547">Nucleotide-binding</keyword>
<evidence type="ECO:0000256" key="1">
    <source>
        <dbReference type="ARBA" id="ARBA00022741"/>
    </source>
</evidence>
<accession>A0AAN9L4Q7</accession>
<comment type="caution">
    <text evidence="3">The sequence shown here is derived from an EMBL/GenBank/DDBJ whole genome shotgun (WGS) entry which is preliminary data.</text>
</comment>
<dbReference type="PRINTS" id="PR01162">
    <property type="entry name" value="ALPHATUBULIN"/>
</dbReference>
<dbReference type="Proteomes" id="UP001367508">
    <property type="component" value="Unassembled WGS sequence"/>
</dbReference>
<evidence type="ECO:0000313" key="3">
    <source>
        <dbReference type="EMBL" id="KAK7328102.1"/>
    </source>
</evidence>
<keyword evidence="2" id="KW-0342">GTP-binding</keyword>
<evidence type="ECO:0000313" key="4">
    <source>
        <dbReference type="Proteomes" id="UP001367508"/>
    </source>
</evidence>
<dbReference type="GO" id="GO:0005874">
    <property type="term" value="C:microtubule"/>
    <property type="evidence" value="ECO:0007669"/>
    <property type="project" value="InterPro"/>
</dbReference>
<proteinExistence type="predicted"/>
<name>A0AAN9L4Q7_CANGL</name>
<gene>
    <name evidence="3" type="ORF">VNO77_22198</name>
</gene>
<organism evidence="3 4">
    <name type="scientific">Canavalia gladiata</name>
    <name type="common">Sword bean</name>
    <name type="synonym">Dolichos gladiatus</name>
    <dbReference type="NCBI Taxonomy" id="3824"/>
    <lineage>
        <taxon>Eukaryota</taxon>
        <taxon>Viridiplantae</taxon>
        <taxon>Streptophyta</taxon>
        <taxon>Embryophyta</taxon>
        <taxon>Tracheophyta</taxon>
        <taxon>Spermatophyta</taxon>
        <taxon>Magnoliopsida</taxon>
        <taxon>eudicotyledons</taxon>
        <taxon>Gunneridae</taxon>
        <taxon>Pentapetalae</taxon>
        <taxon>rosids</taxon>
        <taxon>fabids</taxon>
        <taxon>Fabales</taxon>
        <taxon>Fabaceae</taxon>
        <taxon>Papilionoideae</taxon>
        <taxon>50 kb inversion clade</taxon>
        <taxon>NPAAA clade</taxon>
        <taxon>indigoferoid/millettioid clade</taxon>
        <taxon>Phaseoleae</taxon>
        <taxon>Canavalia</taxon>
    </lineage>
</organism>
<dbReference type="GO" id="GO:0005525">
    <property type="term" value="F:GTP binding"/>
    <property type="evidence" value="ECO:0007669"/>
    <property type="project" value="UniProtKB-KW"/>
</dbReference>